<gene>
    <name evidence="2" type="ORF">CFP56_043848</name>
</gene>
<dbReference type="AlphaFoldDB" id="A0AAW0LIG5"/>
<evidence type="ECO:0000313" key="3">
    <source>
        <dbReference type="Proteomes" id="UP000237347"/>
    </source>
</evidence>
<evidence type="ECO:0000256" key="1">
    <source>
        <dbReference type="SAM" id="MobiDB-lite"/>
    </source>
</evidence>
<sequence>MDSHLAGPHLSTVLTRQAEHRSSLLWNGPSEGEASKKKVKQIGSAPLLVQLWAYAKFPHICPVMRHPHQALPPSPLAVRWKGAKFTIEHATHVLHAYHMSLALLRLNQVVKHASHIAKWVVHATIVDAPLFDGELRYNDEYMKWFHPHTRLFITKETLYWDTLVSLQRLFYYKCTLLRIVKSHLKILAKCKSSFEIHTDCVSALKAIKELSQLTLDNACIMSNRNELTVGHDERRRCGGHQSSRCHTPVHDHTMEEASQ</sequence>
<protein>
    <submittedName>
        <fullName evidence="2">Uncharacterized protein</fullName>
    </submittedName>
</protein>
<evidence type="ECO:0000313" key="2">
    <source>
        <dbReference type="EMBL" id="KAK7850699.1"/>
    </source>
</evidence>
<name>A0AAW0LIG5_QUESU</name>
<proteinExistence type="predicted"/>
<keyword evidence="3" id="KW-1185">Reference proteome</keyword>
<feature type="compositionally biased region" description="Basic and acidic residues" evidence="1">
    <location>
        <begin position="248"/>
        <end position="259"/>
    </location>
</feature>
<reference evidence="2 3" key="1">
    <citation type="journal article" date="2018" name="Sci. Data">
        <title>The draft genome sequence of cork oak.</title>
        <authorList>
            <person name="Ramos A.M."/>
            <person name="Usie A."/>
            <person name="Barbosa P."/>
            <person name="Barros P.M."/>
            <person name="Capote T."/>
            <person name="Chaves I."/>
            <person name="Simoes F."/>
            <person name="Abreu I."/>
            <person name="Carrasquinho I."/>
            <person name="Faro C."/>
            <person name="Guimaraes J.B."/>
            <person name="Mendonca D."/>
            <person name="Nobrega F."/>
            <person name="Rodrigues L."/>
            <person name="Saibo N.J.M."/>
            <person name="Varela M.C."/>
            <person name="Egas C."/>
            <person name="Matos J."/>
            <person name="Miguel C.M."/>
            <person name="Oliveira M.M."/>
            <person name="Ricardo C.P."/>
            <person name="Goncalves S."/>
        </authorList>
    </citation>
    <scope>NUCLEOTIDE SEQUENCE [LARGE SCALE GENOMIC DNA]</scope>
    <source>
        <strain evidence="3">cv. HL8</strain>
    </source>
</reference>
<comment type="caution">
    <text evidence="2">The sequence shown here is derived from an EMBL/GenBank/DDBJ whole genome shotgun (WGS) entry which is preliminary data.</text>
</comment>
<feature type="region of interest" description="Disordered" evidence="1">
    <location>
        <begin position="239"/>
        <end position="259"/>
    </location>
</feature>
<dbReference type="EMBL" id="PKMF04000096">
    <property type="protein sequence ID" value="KAK7850699.1"/>
    <property type="molecule type" value="Genomic_DNA"/>
</dbReference>
<organism evidence="2 3">
    <name type="scientific">Quercus suber</name>
    <name type="common">Cork oak</name>
    <dbReference type="NCBI Taxonomy" id="58331"/>
    <lineage>
        <taxon>Eukaryota</taxon>
        <taxon>Viridiplantae</taxon>
        <taxon>Streptophyta</taxon>
        <taxon>Embryophyta</taxon>
        <taxon>Tracheophyta</taxon>
        <taxon>Spermatophyta</taxon>
        <taxon>Magnoliopsida</taxon>
        <taxon>eudicotyledons</taxon>
        <taxon>Gunneridae</taxon>
        <taxon>Pentapetalae</taxon>
        <taxon>rosids</taxon>
        <taxon>fabids</taxon>
        <taxon>Fagales</taxon>
        <taxon>Fagaceae</taxon>
        <taxon>Quercus</taxon>
    </lineage>
</organism>
<dbReference type="Proteomes" id="UP000237347">
    <property type="component" value="Unassembled WGS sequence"/>
</dbReference>
<accession>A0AAW0LIG5</accession>